<dbReference type="InterPro" id="IPR041681">
    <property type="entry name" value="PH_9"/>
</dbReference>
<keyword evidence="11" id="KW-1185">Reference proteome</keyword>
<sequence length="1011" mass="112312">QAEALSWDNDVSTHAQTVAKAKYEFLFGLEEEKHSEMGNGRGSSTLLPHTVINEFPEYGTIETSGDASRTSPLHQAKPVARSPERQDGHQGVPGRPLPQRVAPADNLGLVTGAAQLRAPEGGLQPVGNLPEIMKISRQLEATKVQERANTSFDLETQMEKKSVTGSQNVQAAREPVPAGQEKPSDMPLPSEPTAEEKMRLIIEKDLAAIWTGEKQSESLKAISNKAEEVHAAQETSCHRPSVTNLEAASRVEGWVHFEQFSAYSQGKMQMGPERRLCKEAAVSKHVEFQGVEILWLQRAEEQKRKKHSLLETVSVERKAFPKTYSHPAPPMVSPCLDSLPDSAWSEVCEDPRLGPAASGATPLALLDESEEDEVFVKDKKNRGKEETAVLARGQGRIMEEGEAATGGYEDVLGQRHSDVSTDLYSSQFENILDNASLYYSAESLETLYSEPDSYFSFETPLTPMIQQRMKEGGQFLDRTSASVHPDVLQLPPDGEVKGCGEGIANGLRNVSETLFRGDVTEVPCLESNAELQDMVLDSSAAMGNNELQEKDATRALGHDLSNGSSSSNLEAARRLAKRLYNLDRFKRSDVAKHLGKNNEFSKLVAEEYLKFFDFTGMTLDYSLRSFFKAFSLIGETQERERVLIHFSSRYYQCNPNTISSQDGVHCLTCAMMLLNTDLHGHNIGKKMTCQEFIANLQGMNDGKDFPKGLLKALYNSIKNEKLEWAVDEEEKKKSHSDGTDEKDNGSQTKAVSRIGNSNNPFLDIPHDPSAAVYKTGFLARKIHADMDGKKTPRGKRGWKTFYAVLKGTVLYLQKDEYKPEKALSEEDLKNAVSVHHALASKATDYEKKPNVLKLKTADWRVLLFQAQSQEEMQTWINKINCVAAIFSAPPFPAAIGSQKKFSRPLLPATTTKLSQDEQLKSHEAKLKQISTELAEHRSYPPDKKLKGKEVDDYKLKDHYLEFEKNRYEIYVGLLKEGVKELLSGGENDASGLKKSHSSPSLNQESPISAKV</sequence>
<keyword evidence="6" id="KW-0966">Cell projection</keyword>
<dbReference type="PANTHER" id="PTHR10663:SF337">
    <property type="entry name" value="PH AND SEC7 DOMAIN-CONTAINING PROTEIN 3"/>
    <property type="match status" value="1"/>
</dbReference>
<gene>
    <name evidence="10" type="primary">Psd3</name>
    <name evidence="10" type="ORF">BUCABY_R07215</name>
</gene>
<evidence type="ECO:0000256" key="6">
    <source>
        <dbReference type="ARBA" id="ARBA00023273"/>
    </source>
</evidence>
<dbReference type="InterPro" id="IPR001849">
    <property type="entry name" value="PH_domain"/>
</dbReference>
<evidence type="ECO:0000256" key="4">
    <source>
        <dbReference type="ARBA" id="ARBA00023054"/>
    </source>
</evidence>
<feature type="region of interest" description="Disordered" evidence="7">
    <location>
        <begin position="60"/>
        <end position="102"/>
    </location>
</feature>
<dbReference type="Pfam" id="PF15410">
    <property type="entry name" value="PH_9"/>
    <property type="match status" value="1"/>
</dbReference>
<reference evidence="10 11" key="1">
    <citation type="submission" date="2019-09" db="EMBL/GenBank/DDBJ databases">
        <title>Bird 10,000 Genomes (B10K) Project - Family phase.</title>
        <authorList>
            <person name="Zhang G."/>
        </authorList>
    </citation>
    <scope>NUCLEOTIDE SEQUENCE [LARGE SCALE GENOMIC DNA]</scope>
    <source>
        <strain evidence="10">B10K-DU-012-80</strain>
    </source>
</reference>
<dbReference type="SMART" id="SM00222">
    <property type="entry name" value="Sec7"/>
    <property type="match status" value="1"/>
</dbReference>
<feature type="non-terminal residue" evidence="10">
    <location>
        <position position="1"/>
    </location>
</feature>
<dbReference type="AlphaFoldDB" id="A0A7K4Z5S3"/>
<dbReference type="SUPFAM" id="SSF48425">
    <property type="entry name" value="Sec7 domain"/>
    <property type="match status" value="1"/>
</dbReference>
<evidence type="ECO:0000256" key="1">
    <source>
        <dbReference type="ARBA" id="ARBA00004632"/>
    </source>
</evidence>
<feature type="domain" description="SEC7" evidence="9">
    <location>
        <begin position="543"/>
        <end position="720"/>
    </location>
</feature>
<dbReference type="FunFam" id="1.10.1000.11:FF:000004">
    <property type="entry name" value="PH and SEC7 domain-containing protein 2"/>
    <property type="match status" value="1"/>
</dbReference>
<feature type="region of interest" description="Disordered" evidence="7">
    <location>
        <begin position="158"/>
        <end position="191"/>
    </location>
</feature>
<proteinExistence type="predicted"/>
<feature type="compositionally biased region" description="Polar residues" evidence="7">
    <location>
        <begin position="61"/>
        <end position="73"/>
    </location>
</feature>
<feature type="compositionally biased region" description="Polar residues" evidence="7">
    <location>
        <begin position="745"/>
        <end position="760"/>
    </location>
</feature>
<evidence type="ECO:0000313" key="11">
    <source>
        <dbReference type="Proteomes" id="UP000551127"/>
    </source>
</evidence>
<dbReference type="InterPro" id="IPR000904">
    <property type="entry name" value="Sec7_dom"/>
</dbReference>
<dbReference type="Gene3D" id="1.10.1000.11">
    <property type="entry name" value="Arf Nucleotide-binding Site Opener,domain 2"/>
    <property type="match status" value="1"/>
</dbReference>
<dbReference type="GO" id="GO:0005085">
    <property type="term" value="F:guanyl-nucleotide exchange factor activity"/>
    <property type="evidence" value="ECO:0007669"/>
    <property type="project" value="InterPro"/>
</dbReference>
<dbReference type="FunFam" id="2.30.29.30:FF:000054">
    <property type="entry name" value="PH and SEC7 domain-containing protein 3"/>
    <property type="match status" value="1"/>
</dbReference>
<dbReference type="CDD" id="cd13295">
    <property type="entry name" value="PH_EFA6"/>
    <property type="match status" value="1"/>
</dbReference>
<feature type="domain" description="PH" evidence="8">
    <location>
        <begin position="771"/>
        <end position="884"/>
    </location>
</feature>
<keyword evidence="2" id="KW-1003">Cell membrane</keyword>
<evidence type="ECO:0000259" key="9">
    <source>
        <dbReference type="PROSITE" id="PS50190"/>
    </source>
</evidence>
<evidence type="ECO:0000259" key="8">
    <source>
        <dbReference type="PROSITE" id="PS50003"/>
    </source>
</evidence>
<feature type="region of interest" description="Disordered" evidence="7">
    <location>
        <begin position="727"/>
        <end position="760"/>
    </location>
</feature>
<dbReference type="InterPro" id="IPR035999">
    <property type="entry name" value="Sec7_dom_sf"/>
</dbReference>
<name>A0A7K4Z5S3_BUCAB</name>
<comment type="subcellular location">
    <subcellularLocation>
        <location evidence="1">Cell projection</location>
        <location evidence="1">Ruffle membrane</location>
    </subcellularLocation>
</comment>
<evidence type="ECO:0000256" key="5">
    <source>
        <dbReference type="ARBA" id="ARBA00023136"/>
    </source>
</evidence>
<feature type="compositionally biased region" description="Basic and acidic residues" evidence="7">
    <location>
        <begin position="727"/>
        <end position="744"/>
    </location>
</feature>
<evidence type="ECO:0000256" key="3">
    <source>
        <dbReference type="ARBA" id="ARBA00022553"/>
    </source>
</evidence>
<protein>
    <submittedName>
        <fullName evidence="10">PSD3 protein</fullName>
    </submittedName>
</protein>
<accession>A0A7K4Z5S3</accession>
<dbReference type="GO" id="GO:0032012">
    <property type="term" value="P:regulation of ARF protein signal transduction"/>
    <property type="evidence" value="ECO:0007669"/>
    <property type="project" value="InterPro"/>
</dbReference>
<organism evidence="10 11">
    <name type="scientific">Bucorvus abyssinicus</name>
    <name type="common">Northern ground-hornbill</name>
    <name type="synonym">Abyssinian ground-hornbill</name>
    <dbReference type="NCBI Taxonomy" id="153643"/>
    <lineage>
        <taxon>Eukaryota</taxon>
        <taxon>Metazoa</taxon>
        <taxon>Chordata</taxon>
        <taxon>Craniata</taxon>
        <taxon>Vertebrata</taxon>
        <taxon>Euteleostomi</taxon>
        <taxon>Archelosauria</taxon>
        <taxon>Archosauria</taxon>
        <taxon>Dinosauria</taxon>
        <taxon>Saurischia</taxon>
        <taxon>Theropoda</taxon>
        <taxon>Coelurosauria</taxon>
        <taxon>Aves</taxon>
        <taxon>Neognathae</taxon>
        <taxon>Neoaves</taxon>
        <taxon>Telluraves</taxon>
        <taxon>Coraciimorphae</taxon>
        <taxon>Bucerotiformes</taxon>
        <taxon>Bucorvidae</taxon>
        <taxon>Bucorvus</taxon>
    </lineage>
</organism>
<keyword evidence="3" id="KW-0597">Phosphoprotein</keyword>
<dbReference type="EMBL" id="VYZL01005468">
    <property type="protein sequence ID" value="NWR66710.1"/>
    <property type="molecule type" value="Genomic_DNA"/>
</dbReference>
<dbReference type="Pfam" id="PF01369">
    <property type="entry name" value="Sec7"/>
    <property type="match status" value="1"/>
</dbReference>
<dbReference type="PANTHER" id="PTHR10663">
    <property type="entry name" value="GUANYL-NUCLEOTIDE EXCHANGE FACTOR"/>
    <property type="match status" value="1"/>
</dbReference>
<dbReference type="OrthoDB" id="2157641at2759"/>
<dbReference type="InterPro" id="IPR023394">
    <property type="entry name" value="Sec7_C_sf"/>
</dbReference>
<dbReference type="PROSITE" id="PS50190">
    <property type="entry name" value="SEC7"/>
    <property type="match status" value="1"/>
</dbReference>
<feature type="non-terminal residue" evidence="10">
    <location>
        <position position="1011"/>
    </location>
</feature>
<dbReference type="Gene3D" id="2.30.29.30">
    <property type="entry name" value="Pleckstrin-homology domain (PH domain)/Phosphotyrosine-binding domain (PTB)"/>
    <property type="match status" value="1"/>
</dbReference>
<feature type="region of interest" description="Disordered" evidence="7">
    <location>
        <begin position="984"/>
        <end position="1011"/>
    </location>
</feature>
<keyword evidence="4" id="KW-0175">Coiled coil</keyword>
<dbReference type="CDD" id="cd00171">
    <property type="entry name" value="Sec7"/>
    <property type="match status" value="1"/>
</dbReference>
<dbReference type="PROSITE" id="PS50003">
    <property type="entry name" value="PH_DOMAIN"/>
    <property type="match status" value="1"/>
</dbReference>
<dbReference type="GO" id="GO:0032587">
    <property type="term" value="C:ruffle membrane"/>
    <property type="evidence" value="ECO:0007669"/>
    <property type="project" value="UniProtKB-SubCell"/>
</dbReference>
<evidence type="ECO:0000313" key="10">
    <source>
        <dbReference type="EMBL" id="NWR66710.1"/>
    </source>
</evidence>
<comment type="caution">
    <text evidence="10">The sequence shown here is derived from an EMBL/GenBank/DDBJ whole genome shotgun (WGS) entry which is preliminary data.</text>
</comment>
<dbReference type="SUPFAM" id="SSF50729">
    <property type="entry name" value="PH domain-like"/>
    <property type="match status" value="1"/>
</dbReference>
<dbReference type="Proteomes" id="UP000551127">
    <property type="component" value="Unassembled WGS sequence"/>
</dbReference>
<evidence type="ECO:0000256" key="7">
    <source>
        <dbReference type="SAM" id="MobiDB-lite"/>
    </source>
</evidence>
<dbReference type="SMART" id="SM00233">
    <property type="entry name" value="PH"/>
    <property type="match status" value="1"/>
</dbReference>
<feature type="compositionally biased region" description="Polar residues" evidence="7">
    <location>
        <begin position="997"/>
        <end position="1011"/>
    </location>
</feature>
<keyword evidence="5" id="KW-0472">Membrane</keyword>
<evidence type="ECO:0000256" key="2">
    <source>
        <dbReference type="ARBA" id="ARBA00022475"/>
    </source>
</evidence>
<dbReference type="InterPro" id="IPR011993">
    <property type="entry name" value="PH-like_dom_sf"/>
</dbReference>